<proteinExistence type="predicted"/>
<feature type="transmembrane region" description="Helical" evidence="2">
    <location>
        <begin position="1607"/>
        <end position="1626"/>
    </location>
</feature>
<keyword evidence="2" id="KW-0812">Transmembrane</keyword>
<evidence type="ECO:0000313" key="4">
    <source>
        <dbReference type="Proteomes" id="UP001165060"/>
    </source>
</evidence>
<keyword evidence="4" id="KW-1185">Reference proteome</keyword>
<evidence type="ECO:0000256" key="1">
    <source>
        <dbReference type="SAM" id="MobiDB-lite"/>
    </source>
</evidence>
<reference evidence="3 4" key="1">
    <citation type="journal article" date="2023" name="Commun. Biol.">
        <title>Genome analysis of Parmales, the sister group of diatoms, reveals the evolutionary specialization of diatoms from phago-mixotrophs to photoautotrophs.</title>
        <authorList>
            <person name="Ban H."/>
            <person name="Sato S."/>
            <person name="Yoshikawa S."/>
            <person name="Yamada K."/>
            <person name="Nakamura Y."/>
            <person name="Ichinomiya M."/>
            <person name="Sato N."/>
            <person name="Blanc-Mathieu R."/>
            <person name="Endo H."/>
            <person name="Kuwata A."/>
            <person name="Ogata H."/>
        </authorList>
    </citation>
    <scope>NUCLEOTIDE SEQUENCE [LARGE SCALE GENOMIC DNA]</scope>
</reference>
<dbReference type="InterPro" id="IPR023393">
    <property type="entry name" value="START-like_dom_sf"/>
</dbReference>
<name>A0ABQ6N2N6_9STRA</name>
<keyword evidence="2" id="KW-1133">Transmembrane helix</keyword>
<protein>
    <submittedName>
        <fullName evidence="3">Uncharacterized protein</fullName>
    </submittedName>
</protein>
<comment type="caution">
    <text evidence="3">The sequence shown here is derived from an EMBL/GenBank/DDBJ whole genome shotgun (WGS) entry which is preliminary data.</text>
</comment>
<feature type="transmembrane region" description="Helical" evidence="2">
    <location>
        <begin position="1510"/>
        <end position="1534"/>
    </location>
</feature>
<sequence>MTLTPAPHGTCEALLSLALPSSSRETVPPPPPHLGFLPEDKDPKSSLRSMLSTAVLQTQKTKTKLGSDLNNSLNLHTARKGVERLLTPSVQSDALLDLDPETPVDSSARLILLSLSLLLPNLRLSLARSASLSSLRRAAFLSPPPPPPSGYERELVAQLLLLDTFRDQQQAIARLGSGEDSGKLATIRPSIRPTQSNVRTAEAIISGQVWKASAPPSGCPGARCWLLRGQMGKCEMEVDASAEEVLARLWHEGDDGCDGEELRGGKRLSHVGPRPPPLPRARRETKGRRVLLRAFSDGKRFVASRLCWNRLENGDYALVYEPVRVEGKAREAAAEKLASKVKRVRRKLDGLVNPESGITTRGAKLEGALRKELERALEEEAVLDDCHATEEAFMREFFARVVGQTQIEASGFFRLRRLGVGVCQATMVQSWDKRGEPKFKPLTELAITVQRNPATVDKEMAEESKEPPFLRELDAEQTEIMESCMALGRNTDDHEWRTKKSPSLQRLKYASKAPTKEQGPLGIINRSTTRIDCSPKDALYYCQGYCSRERMRSMKSGTMRQIVSELAPNDIIYGDVSPSGLALFKSRETVIRCIFASDPGGGYALAVVSAPPTTKPVWYKRGRAVRVDVKTYVDIKPVEGVDDQCIVDVFSQVDYKSYVLTHLMDTCGKHVLSNAIKMQQHYERNAQIDSVPQAAMVAVMRDERQKYTAAEETVLADAKSDLEGMDERFKGMESPDHFVSMSTLVETKDHRLRARVVVDATVAECVAWECLKDSRFVQEQLSKLGVGDSDWSLMRANTHSAFLRANFISHTASRGFRHKHKIMVHQVWKYEDEETKTVAYVAYRDAAGAADGLLNRHVSTSALFKFEELHSACNIPQTQVTMLAAIGTFVARRQSVKSMMYLSTMRRSFDRSLEFDTYLHQEQVQLLQNKKMMIPAESVGTIATLKSSGTLSDKTRIVKYDSEENSAIDKALEYLKLFSDENPDARNLKLSDVLQRCNKVVPSPDGEGGDWYMREYVVRAPAADAFVFLWNKEARCRWSSEDSERTSLAARNVHNRVFYHSVKESHGVGDIVVAHARDSVTRDIWKKTLDTNTYILIERPEHHPERPISDKVTRQNLCIVFEVKKITSGVSKVTVLARVQGEGPPSRSSWRAAVEETLAIPLRAQLFFTSFRKTYSVMDGEYLGELLVREIMEEHHAGKDRVAVRVKELIRRNNGLRRVAAENAWLAPMLTEIAKNRLRPPKDVNAFTINSLTADNGRYLGGNLAAALAVNLTAQNGVDEWIVRHPVLKKIDEEFVWFRPLVACAGKRLLANVSWGSKARLYTTSFVSLLDLFFDVYMVLEYFGYFGSEETLTYGYATLGFALLTVCLQLAIVLVQNRGGSTKHIVQECVVTIFGLKLAISAFNLTSEEPPEVHHVVDRHAEFISLKMIDLFAKAIPGTILQSIALVQMLEEGGAGNVTIIMATGSILVSAAAAGFGTALLTYDLDVDPIRRRVAPDFYGAIPDSNTGRLGMFVAMVANSTVLLLLRSFSAALLWKNDRVYLFGWVMGDIGLFFLVKVLQRDFMYWLNPGLGRKGHFVISIVLRFIFKFVTDSTGLFNTRHPEEVGGWGWVMSVMSALTCCVFAVFTHTSSGAESDKGWVLGVAGALGLLWVGSFASMVLLMKPEYRKTMYSTTSGREYAMGQFIKADNDEKRARIFPTSNALWSPIHEEVEGWVKENYWRWEAEKPEWFTDHVKSTIRDDLLPEEEKYHPLIGVVGVNRRKNDAELDVLRKRAKFAKTSALKKGAIQPVVAAAESGAGKQ</sequence>
<organism evidence="3 4">
    <name type="scientific">Tetraparma gracilis</name>
    <dbReference type="NCBI Taxonomy" id="2962635"/>
    <lineage>
        <taxon>Eukaryota</taxon>
        <taxon>Sar</taxon>
        <taxon>Stramenopiles</taxon>
        <taxon>Ochrophyta</taxon>
        <taxon>Bolidophyceae</taxon>
        <taxon>Parmales</taxon>
        <taxon>Triparmaceae</taxon>
        <taxon>Tetraparma</taxon>
    </lineage>
</organism>
<gene>
    <name evidence="3" type="ORF">TeGR_g7043</name>
</gene>
<dbReference type="Gene3D" id="3.30.530.20">
    <property type="match status" value="2"/>
</dbReference>
<evidence type="ECO:0000313" key="3">
    <source>
        <dbReference type="EMBL" id="GMI39118.1"/>
    </source>
</evidence>
<feature type="region of interest" description="Disordered" evidence="1">
    <location>
        <begin position="261"/>
        <end position="285"/>
    </location>
</feature>
<feature type="transmembrane region" description="Helical" evidence="2">
    <location>
        <begin position="1571"/>
        <end position="1587"/>
    </location>
</feature>
<dbReference type="Proteomes" id="UP001165060">
    <property type="component" value="Unassembled WGS sequence"/>
</dbReference>
<feature type="transmembrane region" description="Helical" evidence="2">
    <location>
        <begin position="1638"/>
        <end position="1662"/>
    </location>
</feature>
<accession>A0ABQ6N2N6</accession>
<evidence type="ECO:0000256" key="2">
    <source>
        <dbReference type="SAM" id="Phobius"/>
    </source>
</evidence>
<dbReference type="EMBL" id="BRYB01000857">
    <property type="protein sequence ID" value="GMI39118.1"/>
    <property type="molecule type" value="Genomic_DNA"/>
</dbReference>
<dbReference type="SUPFAM" id="SSF55961">
    <property type="entry name" value="Bet v1-like"/>
    <property type="match status" value="1"/>
</dbReference>
<feature type="transmembrane region" description="Helical" evidence="2">
    <location>
        <begin position="1456"/>
        <end position="1483"/>
    </location>
</feature>
<feature type="transmembrane region" description="Helical" evidence="2">
    <location>
        <begin position="1540"/>
        <end position="1559"/>
    </location>
</feature>
<feature type="transmembrane region" description="Helical" evidence="2">
    <location>
        <begin position="1352"/>
        <end position="1375"/>
    </location>
</feature>
<keyword evidence="2" id="KW-0472">Membrane</keyword>
<feature type="region of interest" description="Disordered" evidence="1">
    <location>
        <begin position="21"/>
        <end position="44"/>
    </location>
</feature>